<reference evidence="2" key="1">
    <citation type="journal article" date="2017" name="Genome Announc.">
        <title>Whole-Genome Sequence of Photobacterium damselae subsp. piscicida Strain 91-197, Isolated from Hybrid Striped Bass (Morone sp.) in the United States.</title>
        <authorList>
            <person name="Teru Y."/>
            <person name="Hikima J."/>
            <person name="Kono T."/>
            <person name="Sakai M."/>
            <person name="Takano T."/>
            <person name="Hawke J.P."/>
            <person name="Takeyama H."/>
            <person name="Aoki T."/>
        </authorList>
    </citation>
    <scope>NUCLEOTIDE SEQUENCE</scope>
    <source>
        <strain evidence="2">91-197</strain>
    </source>
</reference>
<evidence type="ECO:0000313" key="2">
    <source>
        <dbReference type="EMBL" id="BAX54967.1"/>
    </source>
</evidence>
<dbReference type="Proteomes" id="UP000516656">
    <property type="component" value="Chromosome 2"/>
</dbReference>
<protein>
    <submittedName>
        <fullName evidence="3">Uncharacterized protein</fullName>
    </submittedName>
</protein>
<gene>
    <name evidence="3" type="ORF">IC627_17075</name>
    <name evidence="2" type="ORF">PDPUS_2_00381</name>
</gene>
<dbReference type="GeneID" id="93399333"/>
<reference evidence="3 5" key="3">
    <citation type="submission" date="2020-09" db="EMBL/GenBank/DDBJ databases">
        <title>Complete, closed and curated genome sequences of Photobacterium damselae subsp. piscicida isolates from Australia indicate localised evolution and additional plasmid-borne pathogenicity mechanisms.</title>
        <authorList>
            <person name="Baseggio L."/>
            <person name="Silayeva O."/>
            <person name="Buller N."/>
            <person name="Landos M."/>
            <person name="Engelstaedter J."/>
            <person name="Barnes A.C."/>
        </authorList>
    </citation>
    <scope>NUCLEOTIDE SEQUENCE [LARGE SCALE GENOMIC DNA]</scope>
    <source>
        <strain evidence="3 5">AS-16-0540-1</strain>
    </source>
</reference>
<evidence type="ECO:0000256" key="1">
    <source>
        <dbReference type="SAM" id="MobiDB-lite"/>
    </source>
</evidence>
<dbReference type="AlphaFoldDB" id="A0A1V1VF22"/>
<evidence type="ECO:0000313" key="5">
    <source>
        <dbReference type="Proteomes" id="UP000516656"/>
    </source>
</evidence>
<dbReference type="RefSeq" id="WP_165761801.1">
    <property type="nucleotide sequence ID" value="NZ_AP018046.1"/>
</dbReference>
<evidence type="ECO:0000313" key="3">
    <source>
        <dbReference type="EMBL" id="QOD58546.1"/>
    </source>
</evidence>
<organism evidence="3 5">
    <name type="scientific">Photobacterium damsela subsp. piscicida</name>
    <name type="common">Pasteurella piscicida</name>
    <dbReference type="NCBI Taxonomy" id="38294"/>
    <lineage>
        <taxon>Bacteria</taxon>
        <taxon>Pseudomonadati</taxon>
        <taxon>Pseudomonadota</taxon>
        <taxon>Gammaproteobacteria</taxon>
        <taxon>Vibrionales</taxon>
        <taxon>Vibrionaceae</taxon>
        <taxon>Photobacterium</taxon>
    </lineage>
</organism>
<proteinExistence type="predicted"/>
<name>A0A1V1VF22_PHODP</name>
<dbReference type="Proteomes" id="UP000218676">
    <property type="component" value="Chromosome 2"/>
</dbReference>
<evidence type="ECO:0000313" key="4">
    <source>
        <dbReference type="Proteomes" id="UP000218676"/>
    </source>
</evidence>
<accession>A0A1V1VF22</accession>
<reference evidence="4" key="2">
    <citation type="submission" date="2017-05" db="EMBL/GenBank/DDBJ databases">
        <title>Whole genome sequence of fish pathogenic bacteria, Photobacterium damselae subsp. piscicida, strain 91-197, isolated from hybrid striped bass (Morone sp.) in USA.</title>
        <authorList>
            <person name="Teru Y."/>
            <person name="Hikima J."/>
            <person name="Kono T."/>
            <person name="Sakai M."/>
            <person name="Takano T."/>
            <person name="Hawke J.P."/>
            <person name="Takeyama H."/>
            <person name="Aoki T."/>
        </authorList>
    </citation>
    <scope>NUCLEOTIDE SEQUENCE [LARGE SCALE GENOMIC DNA]</scope>
    <source>
        <strain evidence="4">91-197</strain>
    </source>
</reference>
<dbReference type="EMBL" id="CP061855">
    <property type="protein sequence ID" value="QOD58546.1"/>
    <property type="molecule type" value="Genomic_DNA"/>
</dbReference>
<feature type="compositionally biased region" description="Basic residues" evidence="1">
    <location>
        <begin position="31"/>
        <end position="40"/>
    </location>
</feature>
<dbReference type="EMBL" id="AP018046">
    <property type="protein sequence ID" value="BAX54967.1"/>
    <property type="molecule type" value="Genomic_DNA"/>
</dbReference>
<sequence length="56" mass="6816">MAKLDQKFSKGSKSKFKTDYDDDFQDFGNASRKKKRRVTRQRYDSPEFSNFDYDEY</sequence>
<feature type="region of interest" description="Disordered" evidence="1">
    <location>
        <begin position="1"/>
        <end position="42"/>
    </location>
</feature>